<keyword evidence="5" id="KW-0809">Transit peptide</keyword>
<evidence type="ECO:0000256" key="3">
    <source>
        <dbReference type="ARBA" id="ARBA00022801"/>
    </source>
</evidence>
<sequence>MYQLVSTCCHLLYLVRVLLCDHGHGHGHCYRVHARLDSHQLPGSRETPVAVWAGAKRSRVGWLAGCGGGVAVGGTGREAEVKPNRQTDASPLRLIHRPPLAATMLAIASPRLRAAAGSLTLPAPARWAQFVGIPCRRPGSYASLRLRASAAAAAAAPPAKEGAEGMGFEDMAAGTRRRYYMLGGKGGVGKTSCAASLAVRFANNGHPTLVVSTDPAHSLSDSFAQDLSGGALVPVEGPEAPLFALEINPEKSREEFRTASQKNGGTGVKDFMDSMGLGMLAEQLGELKLGELLDSPPPGLDEAIAISKVMQFLEAQEYSMFSRIVFDTAPTGHTLRLLSLPDFLDASIGKILKLRSKIASATSAIKSVFGQEVQQQDASNKLEQLRERMVRVRELFRDTESTEFIIVTIPTVMAISESARLHSSLKKESVPVRRLIVNQILPPSSSDCKFCAMKRKDQTRALDIIRNDPELMGLNIIQAPLVDMEIRGVPALKFLGDIVWT</sequence>
<keyword evidence="8" id="KW-0732">Signal</keyword>
<evidence type="ECO:0000256" key="6">
    <source>
        <dbReference type="ARBA" id="ARBA00048778"/>
    </source>
</evidence>
<dbReference type="GO" id="GO:0005524">
    <property type="term" value="F:ATP binding"/>
    <property type="evidence" value="ECO:0007669"/>
    <property type="project" value="UniProtKB-KW"/>
</dbReference>
<dbReference type="OrthoDB" id="1770at2759"/>
<gene>
    <name evidence="10" type="ORF">GUJ93_ZPchr0002g26134</name>
</gene>
<dbReference type="Proteomes" id="UP000729402">
    <property type="component" value="Unassembled WGS sequence"/>
</dbReference>
<feature type="signal peptide" evidence="8">
    <location>
        <begin position="1"/>
        <end position="20"/>
    </location>
</feature>
<dbReference type="FunFam" id="3.40.50.300:FF:000936">
    <property type="entry name" value="Arsenical pump-driving ATPase"/>
    <property type="match status" value="1"/>
</dbReference>
<keyword evidence="3" id="KW-0378">Hydrolase</keyword>
<evidence type="ECO:0000256" key="8">
    <source>
        <dbReference type="SAM" id="SignalP"/>
    </source>
</evidence>
<feature type="domain" description="ArsA/GET3 Anion-transporting ATPase-like" evidence="9">
    <location>
        <begin position="178"/>
        <end position="498"/>
    </location>
</feature>
<evidence type="ECO:0000313" key="10">
    <source>
        <dbReference type="EMBL" id="KAG8059449.1"/>
    </source>
</evidence>
<organism evidence="10 11">
    <name type="scientific">Zizania palustris</name>
    <name type="common">Northern wild rice</name>
    <dbReference type="NCBI Taxonomy" id="103762"/>
    <lineage>
        <taxon>Eukaryota</taxon>
        <taxon>Viridiplantae</taxon>
        <taxon>Streptophyta</taxon>
        <taxon>Embryophyta</taxon>
        <taxon>Tracheophyta</taxon>
        <taxon>Spermatophyta</taxon>
        <taxon>Magnoliopsida</taxon>
        <taxon>Liliopsida</taxon>
        <taxon>Poales</taxon>
        <taxon>Poaceae</taxon>
        <taxon>BOP clade</taxon>
        <taxon>Oryzoideae</taxon>
        <taxon>Oryzeae</taxon>
        <taxon>Zizaniinae</taxon>
        <taxon>Zizania</taxon>
    </lineage>
</organism>
<dbReference type="GO" id="GO:0043529">
    <property type="term" value="C:GET complex"/>
    <property type="evidence" value="ECO:0007669"/>
    <property type="project" value="TreeGrafter"/>
</dbReference>
<feature type="coiled-coil region" evidence="7">
    <location>
        <begin position="375"/>
        <end position="402"/>
    </location>
</feature>
<evidence type="ECO:0000313" key="11">
    <source>
        <dbReference type="Proteomes" id="UP000729402"/>
    </source>
</evidence>
<evidence type="ECO:0000256" key="5">
    <source>
        <dbReference type="ARBA" id="ARBA00022946"/>
    </source>
</evidence>
<keyword evidence="7" id="KW-0175">Coiled coil</keyword>
<dbReference type="PANTHER" id="PTHR10803:SF0">
    <property type="entry name" value="ATPASE GET3B"/>
    <property type="match status" value="1"/>
</dbReference>
<evidence type="ECO:0000256" key="7">
    <source>
        <dbReference type="SAM" id="Coils"/>
    </source>
</evidence>
<reference evidence="10" key="2">
    <citation type="submission" date="2021-02" db="EMBL/GenBank/DDBJ databases">
        <authorList>
            <person name="Kimball J.A."/>
            <person name="Haas M.W."/>
            <person name="Macchietto M."/>
            <person name="Kono T."/>
            <person name="Duquette J."/>
            <person name="Shao M."/>
        </authorList>
    </citation>
    <scope>NUCLEOTIDE SEQUENCE</scope>
    <source>
        <tissue evidence="10">Fresh leaf tissue</tissue>
    </source>
</reference>
<evidence type="ECO:0000256" key="1">
    <source>
        <dbReference type="ARBA" id="ARBA00011040"/>
    </source>
</evidence>
<evidence type="ECO:0000259" key="9">
    <source>
        <dbReference type="Pfam" id="PF02374"/>
    </source>
</evidence>
<comment type="catalytic activity">
    <reaction evidence="6">
        <text>ATP + H2O = ADP + phosphate + H(+)</text>
        <dbReference type="Rhea" id="RHEA:13065"/>
        <dbReference type="ChEBI" id="CHEBI:15377"/>
        <dbReference type="ChEBI" id="CHEBI:15378"/>
        <dbReference type="ChEBI" id="CHEBI:30616"/>
        <dbReference type="ChEBI" id="CHEBI:43474"/>
        <dbReference type="ChEBI" id="CHEBI:456216"/>
    </reaction>
    <physiologicalReaction direction="left-to-right" evidence="6">
        <dbReference type="Rhea" id="RHEA:13066"/>
    </physiologicalReaction>
</comment>
<evidence type="ECO:0000256" key="2">
    <source>
        <dbReference type="ARBA" id="ARBA00022741"/>
    </source>
</evidence>
<dbReference type="CDD" id="cd02035">
    <property type="entry name" value="ArsA"/>
    <property type="match status" value="1"/>
</dbReference>
<dbReference type="InterPro" id="IPR016300">
    <property type="entry name" value="ATPase_ArsA/GET3"/>
</dbReference>
<dbReference type="GO" id="GO:0071816">
    <property type="term" value="P:tail-anchored membrane protein insertion into ER membrane"/>
    <property type="evidence" value="ECO:0007669"/>
    <property type="project" value="TreeGrafter"/>
</dbReference>
<keyword evidence="4" id="KW-0067">ATP-binding</keyword>
<dbReference type="AlphaFoldDB" id="A0A8J5VW76"/>
<dbReference type="NCBIfam" id="TIGR00345">
    <property type="entry name" value="GET3_arsA_TRC40"/>
    <property type="match status" value="1"/>
</dbReference>
<keyword evidence="2" id="KW-0547">Nucleotide-binding</keyword>
<keyword evidence="11" id="KW-1185">Reference proteome</keyword>
<dbReference type="Pfam" id="PF02374">
    <property type="entry name" value="ArsA_ATPase"/>
    <property type="match status" value="1"/>
</dbReference>
<accession>A0A8J5VW76</accession>
<dbReference type="EMBL" id="JAAALK010000287">
    <property type="protein sequence ID" value="KAG8059449.1"/>
    <property type="molecule type" value="Genomic_DNA"/>
</dbReference>
<comment type="caution">
    <text evidence="10">The sequence shown here is derived from an EMBL/GenBank/DDBJ whole genome shotgun (WGS) entry which is preliminary data.</text>
</comment>
<comment type="similarity">
    <text evidence="1">Belongs to the arsA ATPase family.</text>
</comment>
<dbReference type="GO" id="GO:0016887">
    <property type="term" value="F:ATP hydrolysis activity"/>
    <property type="evidence" value="ECO:0007669"/>
    <property type="project" value="InterPro"/>
</dbReference>
<protein>
    <recommendedName>
        <fullName evidence="9">ArsA/GET3 Anion-transporting ATPase-like domain-containing protein</fullName>
    </recommendedName>
</protein>
<reference evidence="10" key="1">
    <citation type="journal article" date="2021" name="bioRxiv">
        <title>Whole Genome Assembly and Annotation of Northern Wild Rice, Zizania palustris L., Supports a Whole Genome Duplication in the Zizania Genus.</title>
        <authorList>
            <person name="Haas M."/>
            <person name="Kono T."/>
            <person name="Macchietto M."/>
            <person name="Millas R."/>
            <person name="McGilp L."/>
            <person name="Shao M."/>
            <person name="Duquette J."/>
            <person name="Hirsch C.N."/>
            <person name="Kimball J."/>
        </authorList>
    </citation>
    <scope>NUCLEOTIDE SEQUENCE</scope>
    <source>
        <tissue evidence="10">Fresh leaf tissue</tissue>
    </source>
</reference>
<evidence type="ECO:0000256" key="4">
    <source>
        <dbReference type="ARBA" id="ARBA00022840"/>
    </source>
</evidence>
<feature type="chain" id="PRO_5035156910" description="ArsA/GET3 Anion-transporting ATPase-like domain-containing protein" evidence="8">
    <location>
        <begin position="21"/>
        <end position="501"/>
    </location>
</feature>
<name>A0A8J5VW76_ZIZPA</name>
<proteinExistence type="inferred from homology"/>
<dbReference type="PANTHER" id="PTHR10803">
    <property type="entry name" value="ARSENICAL PUMP-DRIVING ATPASE ARSENITE-TRANSLOCATING ATPASE"/>
    <property type="match status" value="1"/>
</dbReference>
<dbReference type="InterPro" id="IPR025723">
    <property type="entry name" value="ArsA/GET3_ATPase-like"/>
</dbReference>